<keyword evidence="2" id="KW-1185">Reference proteome</keyword>
<dbReference type="Proteomes" id="UP000273500">
    <property type="component" value="Unassembled WGS sequence"/>
</dbReference>
<dbReference type="EMBL" id="RWIT01000002">
    <property type="protein sequence ID" value="RSK49847.1"/>
    <property type="molecule type" value="Genomic_DNA"/>
</dbReference>
<accession>A0A3R9MTP2</accession>
<evidence type="ECO:0000313" key="2">
    <source>
        <dbReference type="Proteomes" id="UP000273500"/>
    </source>
</evidence>
<proteinExistence type="predicted"/>
<dbReference type="Gene3D" id="3.20.20.70">
    <property type="entry name" value="Aldolase class I"/>
    <property type="match status" value="1"/>
</dbReference>
<organism evidence="1 2">
    <name type="scientific">Hymenobacter rigui</name>
    <dbReference type="NCBI Taxonomy" id="334424"/>
    <lineage>
        <taxon>Bacteria</taxon>
        <taxon>Pseudomonadati</taxon>
        <taxon>Bacteroidota</taxon>
        <taxon>Cytophagia</taxon>
        <taxon>Cytophagales</taxon>
        <taxon>Hymenobacteraceae</taxon>
        <taxon>Hymenobacter</taxon>
    </lineage>
</organism>
<comment type="caution">
    <text evidence="1">The sequence shown here is derived from an EMBL/GenBank/DDBJ whole genome shotgun (WGS) entry which is preliminary data.</text>
</comment>
<dbReference type="RefSeq" id="WP_125418330.1">
    <property type="nucleotide sequence ID" value="NZ_RWIT01000002.1"/>
</dbReference>
<dbReference type="InterPro" id="IPR013785">
    <property type="entry name" value="Aldolase_TIM"/>
</dbReference>
<evidence type="ECO:0000313" key="1">
    <source>
        <dbReference type="EMBL" id="RSK49847.1"/>
    </source>
</evidence>
<name>A0A3R9MTP2_9BACT</name>
<sequence>MSLLVPVMVRGINNLSDARYCAGMGAESLTFRLDPSFADYLTPEAVQELSGWVAGVQLIGEFDTLPVAEINGLVQQCGLHAVLLHRRRPADELAQLTVPVLKLTTWIPDMMPEDVELRFREQAPHYLGFVLATPPSPLPNPAELLRLTEQARTYTIWLGAGFAPDMLRTFVDKVRPAGIVLQGGDEIKPGLRDFDEMEAVFEQLEID</sequence>
<reference evidence="1 2" key="1">
    <citation type="submission" date="2018-12" db="EMBL/GenBank/DDBJ databases">
        <authorList>
            <person name="Feng G."/>
            <person name="Zhu H."/>
        </authorList>
    </citation>
    <scope>NUCLEOTIDE SEQUENCE [LARGE SCALE GENOMIC DNA]</scope>
    <source>
        <strain evidence="1 2">KCTC 12533</strain>
    </source>
</reference>
<evidence type="ECO:0008006" key="3">
    <source>
        <dbReference type="Google" id="ProtNLM"/>
    </source>
</evidence>
<dbReference type="InterPro" id="IPR011060">
    <property type="entry name" value="RibuloseP-bd_barrel"/>
</dbReference>
<gene>
    <name evidence="1" type="ORF">EI291_04160</name>
</gene>
<protein>
    <recommendedName>
        <fullName evidence="3">Phosphoribosylanthranilate isomerase</fullName>
    </recommendedName>
</protein>
<dbReference type="AlphaFoldDB" id="A0A3R9MTP2"/>
<dbReference type="OrthoDB" id="941905at2"/>
<dbReference type="SUPFAM" id="SSF51366">
    <property type="entry name" value="Ribulose-phoshate binding barrel"/>
    <property type="match status" value="1"/>
</dbReference>